<dbReference type="EMBL" id="FNET01000005">
    <property type="protein sequence ID" value="SDK34245.1"/>
    <property type="molecule type" value="Genomic_DNA"/>
</dbReference>
<evidence type="ECO:0000313" key="3">
    <source>
        <dbReference type="Proteomes" id="UP000199682"/>
    </source>
</evidence>
<dbReference type="AlphaFoldDB" id="A0A1G9B5U7"/>
<dbReference type="Pfam" id="PF00583">
    <property type="entry name" value="Acetyltransf_1"/>
    <property type="match status" value="1"/>
</dbReference>
<organism evidence="2 3">
    <name type="scientific">Lentzea albidocapillata subsp. violacea</name>
    <dbReference type="NCBI Taxonomy" id="128104"/>
    <lineage>
        <taxon>Bacteria</taxon>
        <taxon>Bacillati</taxon>
        <taxon>Actinomycetota</taxon>
        <taxon>Actinomycetes</taxon>
        <taxon>Pseudonocardiales</taxon>
        <taxon>Pseudonocardiaceae</taxon>
        <taxon>Lentzea</taxon>
    </lineage>
</organism>
<evidence type="ECO:0000313" key="2">
    <source>
        <dbReference type="EMBL" id="SDK34245.1"/>
    </source>
</evidence>
<dbReference type="RefSeq" id="WP_090006247.1">
    <property type="nucleotide sequence ID" value="NZ_FNET01000005.1"/>
</dbReference>
<reference evidence="3" key="1">
    <citation type="submission" date="2016-10" db="EMBL/GenBank/DDBJ databases">
        <authorList>
            <person name="Varghese N."/>
            <person name="Submissions S."/>
        </authorList>
    </citation>
    <scope>NUCLEOTIDE SEQUENCE [LARGE SCALE GENOMIC DNA]</scope>
    <source>
        <strain evidence="3">DSM 44796</strain>
    </source>
</reference>
<protein>
    <submittedName>
        <fullName evidence="2">Ribosomal protein S18 acetylase RimI</fullName>
    </submittedName>
</protein>
<keyword evidence="2" id="KW-0689">Ribosomal protein</keyword>
<dbReference type="CDD" id="cd04301">
    <property type="entry name" value="NAT_SF"/>
    <property type="match status" value="1"/>
</dbReference>
<keyword evidence="2" id="KW-0687">Ribonucleoprotein</keyword>
<evidence type="ECO:0000259" key="1">
    <source>
        <dbReference type="PROSITE" id="PS51186"/>
    </source>
</evidence>
<dbReference type="Proteomes" id="UP000199682">
    <property type="component" value="Unassembled WGS sequence"/>
</dbReference>
<sequence>MEIIQGGPEHVDTAALLWAHAVAERDGYDEVPSLELARPGVESALAKEPSLLLLAQEGGRAVGFLAGGPQETNTAFVNYVGVHPDAWGKGVGEALLRALPEVLIRNGYEKAELMVYVDNVRGVRLYERLGWIKVGDPVPHPRSGRVEQRYAFSPASWEPGM</sequence>
<dbReference type="GO" id="GO:0005840">
    <property type="term" value="C:ribosome"/>
    <property type="evidence" value="ECO:0007669"/>
    <property type="project" value="UniProtKB-KW"/>
</dbReference>
<proteinExistence type="predicted"/>
<feature type="domain" description="N-acetyltransferase" evidence="1">
    <location>
        <begin position="1"/>
        <end position="155"/>
    </location>
</feature>
<name>A0A1G9B5U7_9PSEU</name>
<dbReference type="PANTHER" id="PTHR43072">
    <property type="entry name" value="N-ACETYLTRANSFERASE"/>
    <property type="match status" value="1"/>
</dbReference>
<accession>A0A1G9B5U7</accession>
<dbReference type="SUPFAM" id="SSF55729">
    <property type="entry name" value="Acyl-CoA N-acyltransferases (Nat)"/>
    <property type="match status" value="1"/>
</dbReference>
<dbReference type="PROSITE" id="PS51186">
    <property type="entry name" value="GNAT"/>
    <property type="match status" value="1"/>
</dbReference>
<dbReference type="InterPro" id="IPR000182">
    <property type="entry name" value="GNAT_dom"/>
</dbReference>
<dbReference type="InterPro" id="IPR016181">
    <property type="entry name" value="Acyl_CoA_acyltransferase"/>
</dbReference>
<dbReference type="Gene3D" id="3.40.630.30">
    <property type="match status" value="1"/>
</dbReference>
<dbReference type="GO" id="GO:0016747">
    <property type="term" value="F:acyltransferase activity, transferring groups other than amino-acyl groups"/>
    <property type="evidence" value="ECO:0007669"/>
    <property type="project" value="InterPro"/>
</dbReference>
<gene>
    <name evidence="2" type="ORF">SAMN04488074_105216</name>
</gene>